<keyword evidence="3" id="KW-0732">Signal</keyword>
<feature type="signal peptide" evidence="3">
    <location>
        <begin position="1"/>
        <end position="16"/>
    </location>
</feature>
<dbReference type="PIRSF" id="PIRSF000862">
    <property type="entry name" value="Steryl_ester_lip"/>
    <property type="match status" value="1"/>
</dbReference>
<evidence type="ECO:0000313" key="6">
    <source>
        <dbReference type="Proteomes" id="UP001652700"/>
    </source>
</evidence>
<evidence type="ECO:0000313" key="5">
    <source>
        <dbReference type="EnsemblMetazoa" id="XP_050514294.1"/>
    </source>
</evidence>
<keyword evidence="2" id="KW-0378">Hydrolase</keyword>
<proteinExistence type="inferred from homology"/>
<accession>A0ABM5KVS9</accession>
<feature type="chain" id="PRO_5045192761" description="Lipase" evidence="3">
    <location>
        <begin position="17"/>
        <end position="434"/>
    </location>
</feature>
<evidence type="ECO:0000259" key="4">
    <source>
        <dbReference type="Pfam" id="PF04083"/>
    </source>
</evidence>
<feature type="domain" description="Partial AB-hydrolase lipase" evidence="4">
    <location>
        <begin position="67"/>
        <end position="125"/>
    </location>
</feature>
<dbReference type="Proteomes" id="UP001652700">
    <property type="component" value="Unplaced"/>
</dbReference>
<dbReference type="SUPFAM" id="SSF53474">
    <property type="entry name" value="alpha/beta-Hydrolases"/>
    <property type="match status" value="1"/>
</dbReference>
<evidence type="ECO:0000256" key="1">
    <source>
        <dbReference type="ARBA" id="ARBA00010701"/>
    </source>
</evidence>
<comment type="similarity">
    <text evidence="1 2">Belongs to the AB hydrolase superfamily. Lipase family.</text>
</comment>
<dbReference type="PANTHER" id="PTHR11005">
    <property type="entry name" value="LYSOSOMAL ACID LIPASE-RELATED"/>
    <property type="match status" value="1"/>
</dbReference>
<protein>
    <recommendedName>
        <fullName evidence="2">Lipase</fullName>
    </recommendedName>
</protein>
<dbReference type="Gene3D" id="3.40.50.1820">
    <property type="entry name" value="alpha/beta hydrolase"/>
    <property type="match status" value="1"/>
</dbReference>
<organism evidence="5 6">
    <name type="scientific">Diabrotica virgifera virgifera</name>
    <name type="common">western corn rootworm</name>
    <dbReference type="NCBI Taxonomy" id="50390"/>
    <lineage>
        <taxon>Eukaryota</taxon>
        <taxon>Metazoa</taxon>
        <taxon>Ecdysozoa</taxon>
        <taxon>Arthropoda</taxon>
        <taxon>Hexapoda</taxon>
        <taxon>Insecta</taxon>
        <taxon>Pterygota</taxon>
        <taxon>Neoptera</taxon>
        <taxon>Endopterygota</taxon>
        <taxon>Coleoptera</taxon>
        <taxon>Polyphaga</taxon>
        <taxon>Cucujiformia</taxon>
        <taxon>Chrysomeloidea</taxon>
        <taxon>Chrysomelidae</taxon>
        <taxon>Galerucinae</taxon>
        <taxon>Diabroticina</taxon>
        <taxon>Diabroticites</taxon>
        <taxon>Diabrotica</taxon>
    </lineage>
</organism>
<evidence type="ECO:0000256" key="2">
    <source>
        <dbReference type="PIRNR" id="PIRNR000862"/>
    </source>
</evidence>
<keyword evidence="2" id="KW-0443">Lipid metabolism</keyword>
<keyword evidence="2" id="KW-0442">Lipid degradation</keyword>
<keyword evidence="6" id="KW-1185">Reference proteome</keyword>
<evidence type="ECO:0000256" key="3">
    <source>
        <dbReference type="SAM" id="SignalP"/>
    </source>
</evidence>
<dbReference type="RefSeq" id="XP_050514294.1">
    <property type="nucleotide sequence ID" value="XM_050658337.1"/>
</dbReference>
<reference evidence="5" key="1">
    <citation type="submission" date="2025-05" db="UniProtKB">
        <authorList>
            <consortium name="EnsemblMetazoa"/>
        </authorList>
    </citation>
    <scope>IDENTIFICATION</scope>
</reference>
<dbReference type="InterPro" id="IPR025483">
    <property type="entry name" value="Lipase_euk"/>
</dbReference>
<dbReference type="InterPro" id="IPR029058">
    <property type="entry name" value="AB_hydrolase_fold"/>
</dbReference>
<dbReference type="Pfam" id="PF04083">
    <property type="entry name" value="Abhydro_lipase"/>
    <property type="match status" value="1"/>
</dbReference>
<name>A0ABM5KVS9_DIAVI</name>
<sequence length="434" mass="49029">MKSAVLLLAVIATARANFNPLDGITDIRKKSTEAAAKALEGLKNIGEDALKSIPKTPDDLKVRRKTIEQMVKEQGYKVETYNDVKTEDGYILTMYRIPEGRDGKKPTKTVLLQHGLMACCTDWLLFGKERSLGYILADLGFDVWLANCRGNYYSRNHTKYNPDKDAAFWAFSWHEIGMYDIPAMIDYILAKTGEKQIYHVGHSQGTTSFYVMTSMRPEYADKITHHVSLAPIGFMNHLKSPLIQLFAGPSDQLGAVLKAVGTGEFMAEDSAINFITDIYCSNLGLNKIICKNALFMACGFNDKQMPIEEIPIIMAYYPSSVATNQMVHYGQEVKSKRFCRFDFGFVKNNKIYNGRLTPPDYELEKITANMTMIYSENDWLSHPIDVERLENAMVNANVKKILAPLDKCNHLDYLFGKDAAKTIYPVVVKILQEN</sequence>
<dbReference type="EnsemblMetazoa" id="XM_050658337.1">
    <property type="protein sequence ID" value="XP_050514294.1"/>
    <property type="gene ID" value="LOC126889763"/>
</dbReference>
<dbReference type="GeneID" id="126889763"/>
<dbReference type="InterPro" id="IPR006693">
    <property type="entry name" value="AB_hydrolase_lipase"/>
</dbReference>